<dbReference type="GeneID" id="77257920"/>
<dbReference type="RefSeq" id="WP_227517818.1">
    <property type="nucleotide sequence ID" value="NZ_CP020931.1"/>
</dbReference>
<evidence type="ECO:0000256" key="5">
    <source>
        <dbReference type="ARBA" id="ARBA00023136"/>
    </source>
</evidence>
<proteinExistence type="predicted"/>
<feature type="domain" description="ABC3 transporter permease C-terminal" evidence="7">
    <location>
        <begin position="183"/>
        <end position="301"/>
    </location>
</feature>
<dbReference type="Proteomes" id="UP000193100">
    <property type="component" value="Chromosome"/>
</dbReference>
<feature type="transmembrane region" description="Helical" evidence="6">
    <location>
        <begin position="720"/>
        <end position="740"/>
    </location>
</feature>
<dbReference type="PANTHER" id="PTHR30287">
    <property type="entry name" value="MEMBRANE COMPONENT OF PREDICTED ABC SUPERFAMILY METABOLITE UPTAKE TRANSPORTER"/>
    <property type="match status" value="1"/>
</dbReference>
<keyword evidence="3 6" id="KW-0812">Transmembrane</keyword>
<feature type="domain" description="ABC3 transporter permease C-terminal" evidence="7">
    <location>
        <begin position="629"/>
        <end position="744"/>
    </location>
</feature>
<evidence type="ECO:0000256" key="1">
    <source>
        <dbReference type="ARBA" id="ARBA00004651"/>
    </source>
</evidence>
<feature type="transmembrane region" description="Helical" evidence="6">
    <location>
        <begin position="335"/>
        <end position="359"/>
    </location>
</feature>
<dbReference type="Pfam" id="PF02687">
    <property type="entry name" value="FtsX"/>
    <property type="match status" value="2"/>
</dbReference>
<feature type="transmembrane region" description="Helical" evidence="6">
    <location>
        <begin position="677"/>
        <end position="700"/>
    </location>
</feature>
<feature type="transmembrane region" description="Helical" evidence="6">
    <location>
        <begin position="279"/>
        <end position="299"/>
    </location>
</feature>
<dbReference type="EMBL" id="CP020931">
    <property type="protein sequence ID" value="ARM86025.1"/>
    <property type="molecule type" value="Genomic_DNA"/>
</dbReference>
<keyword evidence="5 6" id="KW-0472">Membrane</keyword>
<keyword evidence="4 6" id="KW-1133">Transmembrane helix</keyword>
<feature type="transmembrane region" description="Helical" evidence="6">
    <location>
        <begin position="176"/>
        <end position="195"/>
    </location>
</feature>
<accession>A0A1W6KF03</accession>
<reference evidence="8 9" key="1">
    <citation type="submission" date="2017-04" db="EMBL/GenBank/DDBJ databases">
        <title>Genome Sequence of Marinobacter salarius strain SMR5 Isolated from a culture of the Diatom Skeletonema marinoi.</title>
        <authorList>
            <person name="Topel M."/>
            <person name="Pinder M.I.M."/>
            <person name="Johansson O.N."/>
            <person name="Kourtchenko O."/>
            <person name="Godhe A."/>
            <person name="Clarke A.K."/>
        </authorList>
    </citation>
    <scope>NUCLEOTIDE SEQUENCE [LARGE SCALE GENOMIC DNA]</scope>
    <source>
        <strain evidence="8 9">SMR5</strain>
    </source>
</reference>
<feature type="transmembrane region" description="Helical" evidence="6">
    <location>
        <begin position="629"/>
        <end position="650"/>
    </location>
</feature>
<dbReference type="AlphaFoldDB" id="A0A1W6KF03"/>
<sequence>MMLARAFVSHYRRHPIQLLALALMIVLATMLWTGVTVLTDQARNSLLQSENAVAARAHVIRSDGRPVGVDDFAALRMAGVCVAPWLELQRPPPEGRVIGIDPLAMGCFGDTGLGSGADTLDGAPFLDISEAAELSKEGYGSRLYLLARDENRDLPTGYILREFSMGPPTGELADSFLLNLDALSLLVLLITGLLVRSVHRLGIAQRHGSFSLLHRFGVPRQRITQWLTLELLVLTGICVVPGLWLGARLAGMLGSGFGQALDSLFDVAVYAGAEEALPWRAAAIVVFLVLAVCLVDWVVPARWRAMAGEGRGRTIAFLMFLVGLAGVALAPDLAWVFVATAMVFAGAGWLTPGWLALLAQRLSSRTGSQREDPLARWRQRELAVMFRHLALPVVALQFAMATVLAVQALVTTFEGTFETWLAQRLEAEFYVEVPANADADMAAAQLQSLDGIGPWHRVIRGQAHIARADSGGQRGLGDERIAVDLFALIPISDLVTKWSLLESVEEPWQKLETDSVMINEQLARRYRLEVGDTLDIRLADTNRNAEVVAIYADYGRPAGEILMAGSALPAAFKPHFQSFSVTPGGVAMSDIRGRLSDTWQTSELTIRDNNSIRALASKVFSQTFLLTRAISLLTLLLAAMALLIMGWVFFTTRVKYFQLLGVWGLPASKVRRQLRRLSVALTLTVTIAALPLGVWLTWVLVSRINPLAFGWSLPMDLYPLFWIELGLVAVATGLIIAHLMRRQLGHTDSIKQVEP</sequence>
<dbReference type="InterPro" id="IPR003838">
    <property type="entry name" value="ABC3_permease_C"/>
</dbReference>
<protein>
    <submittedName>
        <fullName evidence="8">FtsX-like permease family protein</fullName>
    </submittedName>
</protein>
<evidence type="ECO:0000313" key="9">
    <source>
        <dbReference type="Proteomes" id="UP000193100"/>
    </source>
</evidence>
<dbReference type="GO" id="GO:0005886">
    <property type="term" value="C:plasma membrane"/>
    <property type="evidence" value="ECO:0007669"/>
    <property type="project" value="UniProtKB-SubCell"/>
</dbReference>
<feature type="transmembrane region" description="Helical" evidence="6">
    <location>
        <begin position="226"/>
        <end position="247"/>
    </location>
</feature>
<name>A0A1W6KF03_9GAMM</name>
<comment type="subcellular location">
    <subcellularLocation>
        <location evidence="1">Cell membrane</location>
        <topology evidence="1">Multi-pass membrane protein</topology>
    </subcellularLocation>
</comment>
<dbReference type="PANTHER" id="PTHR30287:SF2">
    <property type="entry name" value="BLL1001 PROTEIN"/>
    <property type="match status" value="1"/>
</dbReference>
<keyword evidence="2" id="KW-1003">Cell membrane</keyword>
<feature type="transmembrane region" description="Helical" evidence="6">
    <location>
        <begin position="311"/>
        <end position="329"/>
    </location>
</feature>
<evidence type="ECO:0000256" key="6">
    <source>
        <dbReference type="SAM" id="Phobius"/>
    </source>
</evidence>
<feature type="transmembrane region" description="Helical" evidence="6">
    <location>
        <begin position="389"/>
        <end position="410"/>
    </location>
</feature>
<evidence type="ECO:0000313" key="8">
    <source>
        <dbReference type="EMBL" id="ARM86025.1"/>
    </source>
</evidence>
<gene>
    <name evidence="8" type="ORF">MARSALSMR5_04005</name>
</gene>
<dbReference type="InterPro" id="IPR038766">
    <property type="entry name" value="Membrane_comp_ABC_pdt"/>
</dbReference>
<evidence type="ECO:0000256" key="4">
    <source>
        <dbReference type="ARBA" id="ARBA00022989"/>
    </source>
</evidence>
<evidence type="ECO:0000259" key="7">
    <source>
        <dbReference type="Pfam" id="PF02687"/>
    </source>
</evidence>
<organism evidence="8 9">
    <name type="scientific">Marinobacter salarius</name>
    <dbReference type="NCBI Taxonomy" id="1420917"/>
    <lineage>
        <taxon>Bacteria</taxon>
        <taxon>Pseudomonadati</taxon>
        <taxon>Pseudomonadota</taxon>
        <taxon>Gammaproteobacteria</taxon>
        <taxon>Pseudomonadales</taxon>
        <taxon>Marinobacteraceae</taxon>
        <taxon>Marinobacter</taxon>
    </lineage>
</organism>
<evidence type="ECO:0000256" key="2">
    <source>
        <dbReference type="ARBA" id="ARBA00022475"/>
    </source>
</evidence>
<evidence type="ECO:0000256" key="3">
    <source>
        <dbReference type="ARBA" id="ARBA00022692"/>
    </source>
</evidence>